<proteinExistence type="predicted"/>
<sequence length="96" mass="10246">SLSSETAAHAVMTTLNPGEDMVTVELKNNFLAPASKGRLIAESTVFKRGRTLIIVDSIVRDEQGKDISRSSATLMCEGEAPGTFRGAAEWKECGMG</sequence>
<feature type="non-terminal residue" evidence="2">
    <location>
        <position position="1"/>
    </location>
</feature>
<evidence type="ECO:0000259" key="1">
    <source>
        <dbReference type="Pfam" id="PF03061"/>
    </source>
</evidence>
<dbReference type="SUPFAM" id="SSF54637">
    <property type="entry name" value="Thioesterase/thiol ester dehydrase-isomerase"/>
    <property type="match status" value="1"/>
</dbReference>
<dbReference type="InterPro" id="IPR029069">
    <property type="entry name" value="HotDog_dom_sf"/>
</dbReference>
<evidence type="ECO:0000313" key="3">
    <source>
        <dbReference type="Proteomes" id="UP001057375"/>
    </source>
</evidence>
<dbReference type="Gene3D" id="3.10.129.10">
    <property type="entry name" value="Hotdog Thioesterase"/>
    <property type="match status" value="1"/>
</dbReference>
<protein>
    <recommendedName>
        <fullName evidence="1">Thioesterase domain-containing protein</fullName>
    </recommendedName>
</protein>
<dbReference type="Proteomes" id="UP001057375">
    <property type="component" value="Unassembled WGS sequence"/>
</dbReference>
<dbReference type="Pfam" id="PF03061">
    <property type="entry name" value="4HBT"/>
    <property type="match status" value="1"/>
</dbReference>
<gene>
    <name evidence="2" type="ORF">ADUPG1_001014</name>
</gene>
<keyword evidence="3" id="KW-1185">Reference proteome</keyword>
<dbReference type="CDD" id="cd03443">
    <property type="entry name" value="PaaI_thioesterase"/>
    <property type="match status" value="1"/>
</dbReference>
<accession>A0ABQ5K910</accession>
<organism evidence="2 3">
    <name type="scientific">Aduncisulcus paluster</name>
    <dbReference type="NCBI Taxonomy" id="2918883"/>
    <lineage>
        <taxon>Eukaryota</taxon>
        <taxon>Metamonada</taxon>
        <taxon>Carpediemonas-like organisms</taxon>
        <taxon>Aduncisulcus</taxon>
    </lineage>
</organism>
<name>A0ABQ5K910_9EUKA</name>
<dbReference type="EMBL" id="BQXS01000621">
    <property type="protein sequence ID" value="GKT29042.1"/>
    <property type="molecule type" value="Genomic_DNA"/>
</dbReference>
<comment type="caution">
    <text evidence="2">The sequence shown here is derived from an EMBL/GenBank/DDBJ whole genome shotgun (WGS) entry which is preliminary data.</text>
</comment>
<evidence type="ECO:0000313" key="2">
    <source>
        <dbReference type="EMBL" id="GKT29042.1"/>
    </source>
</evidence>
<feature type="domain" description="Thioesterase" evidence="1">
    <location>
        <begin position="5"/>
        <end position="66"/>
    </location>
</feature>
<reference evidence="2" key="1">
    <citation type="submission" date="2022-03" db="EMBL/GenBank/DDBJ databases">
        <title>Draft genome sequence of Aduncisulcus paluster, a free-living microaerophilic Fornicata.</title>
        <authorList>
            <person name="Yuyama I."/>
            <person name="Kume K."/>
            <person name="Tamura T."/>
            <person name="Inagaki Y."/>
            <person name="Hashimoto T."/>
        </authorList>
    </citation>
    <scope>NUCLEOTIDE SEQUENCE</scope>
    <source>
        <strain evidence="2">NY0171</strain>
    </source>
</reference>
<dbReference type="InterPro" id="IPR006683">
    <property type="entry name" value="Thioestr_dom"/>
</dbReference>